<dbReference type="InterPro" id="IPR012337">
    <property type="entry name" value="RNaseH-like_sf"/>
</dbReference>
<dbReference type="InterPro" id="IPR017067">
    <property type="entry name" value="RNase_H1_euk"/>
</dbReference>
<dbReference type="SUPFAM" id="SSF53098">
    <property type="entry name" value="Ribonuclease H-like"/>
    <property type="match status" value="1"/>
</dbReference>
<dbReference type="GO" id="GO:0043137">
    <property type="term" value="P:DNA replication, removal of RNA primer"/>
    <property type="evidence" value="ECO:0007669"/>
    <property type="project" value="TreeGrafter"/>
</dbReference>
<comment type="catalytic activity">
    <reaction evidence="1">
        <text>Endonucleolytic cleavage to 5'-phosphomonoester.</text>
        <dbReference type="EC" id="3.1.26.4"/>
    </reaction>
</comment>
<dbReference type="GO" id="GO:0003676">
    <property type="term" value="F:nucleic acid binding"/>
    <property type="evidence" value="ECO:0007669"/>
    <property type="project" value="InterPro"/>
</dbReference>
<evidence type="ECO:0000256" key="4">
    <source>
        <dbReference type="ARBA" id="ARBA00008884"/>
    </source>
</evidence>
<dbReference type="InterPro" id="IPR011320">
    <property type="entry name" value="RNase_H1_N"/>
</dbReference>
<dbReference type="PANTHER" id="PTHR10642:SF26">
    <property type="entry name" value="RIBONUCLEASE H1"/>
    <property type="match status" value="1"/>
</dbReference>
<dbReference type="GO" id="GO:0000287">
    <property type="term" value="F:magnesium ion binding"/>
    <property type="evidence" value="ECO:0007669"/>
    <property type="project" value="InterPro"/>
</dbReference>
<evidence type="ECO:0000256" key="2">
    <source>
        <dbReference type="ARBA" id="ARBA00001946"/>
    </source>
</evidence>
<dbReference type="GO" id="GO:0004523">
    <property type="term" value="F:RNA-DNA hybrid ribonuclease activity"/>
    <property type="evidence" value="ECO:0007669"/>
    <property type="project" value="UniProtKB-EC"/>
</dbReference>
<evidence type="ECO:0000313" key="14">
    <source>
        <dbReference type="EMBL" id="QYA18667.1"/>
    </source>
</evidence>
<accession>A0A8F8PNB7</accession>
<comment type="similarity">
    <text evidence="3">Belongs to the RNase H family.</text>
</comment>
<evidence type="ECO:0000256" key="9">
    <source>
        <dbReference type="ARBA" id="ARBA00022759"/>
    </source>
</evidence>
<dbReference type="PIRSF" id="PIRSF036852">
    <property type="entry name" value="Ribonuclease_H1_euk"/>
    <property type="match status" value="1"/>
</dbReference>
<dbReference type="Gene3D" id="3.40.970.10">
    <property type="entry name" value="Ribonuclease H1, N-terminal domain"/>
    <property type="match status" value="1"/>
</dbReference>
<feature type="domain" description="RNase H type-1" evidence="13">
    <location>
        <begin position="107"/>
        <end position="262"/>
    </location>
</feature>
<keyword evidence="11" id="KW-0460">Magnesium</keyword>
<evidence type="ECO:0000256" key="8">
    <source>
        <dbReference type="ARBA" id="ARBA00022723"/>
    </source>
</evidence>
<dbReference type="PROSITE" id="PS50879">
    <property type="entry name" value="RNASE_H_1"/>
    <property type="match status" value="1"/>
</dbReference>
<keyword evidence="9" id="KW-0255">Endonuclease</keyword>
<evidence type="ECO:0000256" key="3">
    <source>
        <dbReference type="ARBA" id="ARBA00005300"/>
    </source>
</evidence>
<evidence type="ECO:0000256" key="12">
    <source>
        <dbReference type="ARBA" id="ARBA00030758"/>
    </source>
</evidence>
<gene>
    <name evidence="14" type="ORF">KOM_12_399</name>
</gene>
<evidence type="ECO:0000256" key="1">
    <source>
        <dbReference type="ARBA" id="ARBA00000077"/>
    </source>
</evidence>
<evidence type="ECO:0000256" key="10">
    <source>
        <dbReference type="ARBA" id="ARBA00022801"/>
    </source>
</evidence>
<reference evidence="14" key="1">
    <citation type="submission" date="2021-06" db="EMBL/GenBank/DDBJ databases">
        <authorList>
            <person name="Rolland C."/>
        </authorList>
    </citation>
    <scope>NUCLEOTIDE SEQUENCE</scope>
    <source>
        <strain evidence="14">347.936635</strain>
    </source>
</reference>
<keyword evidence="8" id="KW-0479">Metal-binding</keyword>
<dbReference type="EC" id="3.1.26.4" evidence="5"/>
<evidence type="ECO:0000259" key="13">
    <source>
        <dbReference type="PROSITE" id="PS50879"/>
    </source>
</evidence>
<keyword evidence="10" id="KW-0378">Hydrolase</keyword>
<dbReference type="SUPFAM" id="SSF55658">
    <property type="entry name" value="L9 N-domain-like"/>
    <property type="match status" value="1"/>
</dbReference>
<dbReference type="Gene3D" id="3.30.420.10">
    <property type="entry name" value="Ribonuclease H-like superfamily/Ribonuclease H"/>
    <property type="match status" value="1"/>
</dbReference>
<dbReference type="Pfam" id="PF01693">
    <property type="entry name" value="Cauli_VI"/>
    <property type="match status" value="1"/>
</dbReference>
<sequence>MSSKKFYAVRKGYKSPAIFTDWKQTLNSVKGYPGAEYKSFTDRSLAEKYLNEASSDKPTKRRVVENENKRTENEKNISLDIIGKDDQAPNDNISCIIDDTEPIEDKRVPKVIVYTDGACQNHPTLGAQQKVAGMGVWWAHGDPRNCSLPFEHPPITNQRAELGAILVAIKQFLVQYKQTEENLLVRTDSMYSIRCCTEFRHNWAKNGWKKATGETISNLDIIKQLHLILNAYPGRILFQHVKGHSNIEGNEMADELARGALEKYKL</sequence>
<keyword evidence="7" id="KW-0540">Nuclease</keyword>
<dbReference type="Pfam" id="PF00075">
    <property type="entry name" value="RNase_H"/>
    <property type="match status" value="1"/>
</dbReference>
<comment type="cofactor">
    <cofactor evidence="2">
        <name>Mg(2+)</name>
        <dbReference type="ChEBI" id="CHEBI:18420"/>
    </cofactor>
</comment>
<dbReference type="InterPro" id="IPR036397">
    <property type="entry name" value="RNaseH_sf"/>
</dbReference>
<dbReference type="PANTHER" id="PTHR10642">
    <property type="entry name" value="RIBONUCLEASE H1"/>
    <property type="match status" value="1"/>
</dbReference>
<dbReference type="InterPro" id="IPR037056">
    <property type="entry name" value="RNase_H1_N_sf"/>
</dbReference>
<protein>
    <recommendedName>
        <fullName evidence="6">Transactivator/viroplasmin protein</fullName>
        <ecNumber evidence="5">3.1.26.4</ecNumber>
    </recommendedName>
    <alternativeName>
        <fullName evidence="12">Inclusion body matrix protein</fullName>
    </alternativeName>
</protein>
<dbReference type="CDD" id="cd09280">
    <property type="entry name" value="RNase_HI_eukaryote_like"/>
    <property type="match status" value="1"/>
</dbReference>
<dbReference type="InterPro" id="IPR009027">
    <property type="entry name" value="Ribosomal_bL9/RNase_H1_N"/>
</dbReference>
<evidence type="ECO:0000256" key="11">
    <source>
        <dbReference type="ARBA" id="ARBA00022842"/>
    </source>
</evidence>
<dbReference type="EMBL" id="MZ420154">
    <property type="protein sequence ID" value="QYA18667.1"/>
    <property type="molecule type" value="Genomic_DNA"/>
</dbReference>
<comment type="similarity">
    <text evidence="4">Belongs to the caulimoviridae viroplasmin family.</text>
</comment>
<evidence type="ECO:0000256" key="7">
    <source>
        <dbReference type="ARBA" id="ARBA00022722"/>
    </source>
</evidence>
<organism evidence="14">
    <name type="scientific">Clandestinovirus</name>
    <dbReference type="NCBI Taxonomy" id="2831644"/>
    <lineage>
        <taxon>Viruses</taxon>
    </lineage>
</organism>
<name>A0A8F8PNB7_9VIRU</name>
<proteinExistence type="inferred from homology"/>
<evidence type="ECO:0000256" key="5">
    <source>
        <dbReference type="ARBA" id="ARBA00012180"/>
    </source>
</evidence>
<dbReference type="InterPro" id="IPR050092">
    <property type="entry name" value="RNase_H"/>
</dbReference>
<evidence type="ECO:0000256" key="6">
    <source>
        <dbReference type="ARBA" id="ARBA00017800"/>
    </source>
</evidence>
<dbReference type="InterPro" id="IPR002156">
    <property type="entry name" value="RNaseH_domain"/>
</dbReference>